<feature type="coiled-coil region" evidence="1">
    <location>
        <begin position="364"/>
        <end position="398"/>
    </location>
</feature>
<feature type="compositionally biased region" description="Basic and acidic residues" evidence="2">
    <location>
        <begin position="802"/>
        <end position="812"/>
    </location>
</feature>
<dbReference type="EMBL" id="NWUJ01000002">
    <property type="protein sequence ID" value="PFH37407.1"/>
    <property type="molecule type" value="Genomic_DNA"/>
</dbReference>
<accession>A0A2A9MNG3</accession>
<dbReference type="VEuPathDB" id="ToxoDB:BESB_038650"/>
<feature type="compositionally biased region" description="Basic and acidic residues" evidence="2">
    <location>
        <begin position="728"/>
        <end position="741"/>
    </location>
</feature>
<sequence length="1765" mass="189214">MGERVPPDGLGSAGPGLRAARAAVRCSVFPARSGVISSCMTFVLLVFSYLYSGRHATWFSSFSAGLVAPQSVALSPFPRIVAAAAVSASDSSHAEDSSESAAQNKAISRNASSADLPTSSGKAAEEARATPQQQRGHKTNPRGSEVAQAGDGGAVSDPRSEAKPAKKRALSIDGVRISPLKFSRHVAPDESAGEASELRPSLSSESTDAGSDSPVAPEAAATDEDESSAREPEEPPAQPPAQASGDAADDLSPLQTPVLSKPTETEGTESEVSPVPPPNASAALGSAAGGPDTELEVEWKGGASQKLSEPSELVRRRGVDSSEGATTTRSSRRSGVFGSDPDSEPEAQESKEPISHTLTADLVKAALERRVSKLVGSVEMLQRQLKGVEQDIQFYRASLHDMRPHRNVEAFEEIASGGPSFPHKSFLERLQYTVDILDSRIAAFARTNITLFDEQLSETVEQKLTPLRRDVMDLTFALMNASDSSLAMAKELADVSNSIGVTIDRTRAEVELLESRRIDVFEEALRREEYRLLNRLDELKQTEQSRINRSSLEEQILSTAVTDAVQEMDMRGFGVLDVSEVYPDSDAKKVLNVLLYLVEQHQKPSWEVLPIVVVTAPPPPLPAAPRSMKKMWKAALKAATQGPRALRQGGGFNAEDNDAIDEAGRGDVELAGLTAEAAFGLVPSAVHGREERERRTDSVARGRDRGGSETAESNSYKSRRGSRGVKSKPGEKSPGDERAARAEAQTLQAEAVAGAETRDDEAGEAGNEGLADDGFSAVDEFMNSTSGVYEDTLMAGVSEAQNEGREDGRDTVQHQQGLGPQAKRTNGSGNAPFFGELLQRAKKQFHRGRVVNEQAPEGLETSGTSFPAKQPPAKNEGSFKRSEKVVSDWGAQDIGTAEALSMSGEDADWVHVSQMLPSASIVQDAAADDRTSYGMVPPLAALQRLVYEHFQGLPTAHAPEADAGPREGERPDNKDAASSQAQSLEELGVQSSAKPEAVETASTAPEDSDFVKGDEVSPGSRADSSARGEKRRARMRGPAGRRAEKRHRKKTLRRSEGYYVMRVSGLLIESFYFSADHTVTPVPTHFPVTESVFGLGPLVPHSEFGAELSRAFAGFRWPSASLSPFHDAVGSEKGLGRGGSSRGSSADALAAGLQPAKIPPLDVVVREVERTRSAGTQLGAEESSLLRIVTTNQAADQEEGTVSDGLAVLTQVQREIGEARAKDPGAAGLEDKYGLFGRFNPFVCCLNESTEQLAKWCTSSDPVSAAGEGAAAGSAQGEPRADADPPLQLAAATRADAEGQDAAVAAPQTGDAPAFEGAEVTSGVDAGNSDSEASPVDGAVPSRPAPGVPSSSGNRKVLVIYLGSRTGGLPLRYLGGKRGELRRLHLAERSASALTQHIDSVCAADFSRRRRTAARLRETDGKGTGQKTKHPSRDSVGGRCSPLEAFVRAPLQHRVWRELMTFKQELHVANPERWAVDRDRRLLDKYQIDVETAYSPGAPPLFLPLSPFFRENVLLIRMHLGTCPARKRGRRAFAVPPVSVLERALYLVGYPAAGQAATSAFSYATKTQSRLTRLKESAKAAAAEAFPHYQPVLTAMQTATAEAGLWGRTAGAGEQSYWIADVFVKYGTTMLSSIDLIDGSLRGLQEMFLDESSSVERYWRVQAGVEGKKGRRSRASPEGRIHIRGKPAGEGEPALECDEMQDIVKHVSSLMETRVIPRLYASELRGRRIIVSLFNDDSPYEGERVFSGRELETEWDQFNMLADRT</sequence>
<evidence type="ECO:0000313" key="3">
    <source>
        <dbReference type="EMBL" id="PFH37407.1"/>
    </source>
</evidence>
<feature type="compositionally biased region" description="Basic and acidic residues" evidence="2">
    <location>
        <begin position="687"/>
        <end position="707"/>
    </location>
</feature>
<feature type="compositionally biased region" description="Low complexity" evidence="2">
    <location>
        <begin position="1264"/>
        <end position="1292"/>
    </location>
</feature>
<evidence type="ECO:0000313" key="4">
    <source>
        <dbReference type="Proteomes" id="UP000224006"/>
    </source>
</evidence>
<organism evidence="3 4">
    <name type="scientific">Besnoitia besnoiti</name>
    <name type="common">Apicomplexan protozoan</name>
    <dbReference type="NCBI Taxonomy" id="94643"/>
    <lineage>
        <taxon>Eukaryota</taxon>
        <taxon>Sar</taxon>
        <taxon>Alveolata</taxon>
        <taxon>Apicomplexa</taxon>
        <taxon>Conoidasida</taxon>
        <taxon>Coccidia</taxon>
        <taxon>Eucoccidiorida</taxon>
        <taxon>Eimeriorina</taxon>
        <taxon>Sarcocystidae</taxon>
        <taxon>Besnoitia</taxon>
    </lineage>
</organism>
<feature type="region of interest" description="Disordered" evidence="2">
    <location>
        <begin position="1413"/>
        <end position="1437"/>
    </location>
</feature>
<evidence type="ECO:0000256" key="1">
    <source>
        <dbReference type="SAM" id="Coils"/>
    </source>
</evidence>
<feature type="compositionally biased region" description="Polar residues" evidence="2">
    <location>
        <begin position="103"/>
        <end position="121"/>
    </location>
</feature>
<feature type="compositionally biased region" description="Polar residues" evidence="2">
    <location>
        <begin position="976"/>
        <end position="993"/>
    </location>
</feature>
<name>A0A2A9MNG3_BESBE</name>
<proteinExistence type="predicted"/>
<dbReference type="RefSeq" id="XP_029221416.1">
    <property type="nucleotide sequence ID" value="XM_029362451.1"/>
</dbReference>
<feature type="region of interest" description="Disordered" evidence="2">
    <location>
        <begin position="799"/>
        <end position="833"/>
    </location>
</feature>
<dbReference type="KEGG" id="bbes:BESB_038650"/>
<dbReference type="Proteomes" id="UP000224006">
    <property type="component" value="Chromosome II"/>
</dbReference>
<feature type="region of interest" description="Disordered" evidence="2">
    <location>
        <begin position="956"/>
        <end position="1052"/>
    </location>
</feature>
<reference evidence="3 4" key="1">
    <citation type="submission" date="2017-09" db="EMBL/GenBank/DDBJ databases">
        <title>Genome sequencing of Besnoitia besnoiti strain Bb-Ger1.</title>
        <authorList>
            <person name="Schares G."/>
            <person name="Venepally P."/>
            <person name="Lorenzi H.A."/>
        </authorList>
    </citation>
    <scope>NUCLEOTIDE SEQUENCE [LARGE SCALE GENOMIC DNA]</scope>
    <source>
        <strain evidence="3 4">Bb-Ger1</strain>
    </source>
</reference>
<dbReference type="GeneID" id="40308846"/>
<keyword evidence="1" id="KW-0175">Coiled coil</keyword>
<dbReference type="OrthoDB" id="333639at2759"/>
<feature type="compositionally biased region" description="Low complexity" evidence="2">
    <location>
        <begin position="280"/>
        <end position="291"/>
    </location>
</feature>
<feature type="compositionally biased region" description="Basic and acidic residues" evidence="2">
    <location>
        <begin position="959"/>
        <end position="975"/>
    </location>
</feature>
<keyword evidence="4" id="KW-1185">Reference proteome</keyword>
<feature type="region of interest" description="Disordered" evidence="2">
    <location>
        <begin position="684"/>
        <end position="775"/>
    </location>
</feature>
<comment type="caution">
    <text evidence="3">The sequence shown here is derived from an EMBL/GenBank/DDBJ whole genome shotgun (WGS) entry which is preliminary data.</text>
</comment>
<feature type="region of interest" description="Disordered" evidence="2">
    <location>
        <begin position="93"/>
        <end position="170"/>
    </location>
</feature>
<protein>
    <submittedName>
        <fullName evidence="3">Uncharacterized protein</fullName>
    </submittedName>
</protein>
<feature type="compositionally biased region" description="Basic residues" evidence="2">
    <location>
        <begin position="1043"/>
        <end position="1052"/>
    </location>
</feature>
<gene>
    <name evidence="3" type="ORF">BESB_038650</name>
</gene>
<feature type="compositionally biased region" description="Polar residues" evidence="2">
    <location>
        <begin position="813"/>
        <end position="829"/>
    </location>
</feature>
<feature type="compositionally biased region" description="Basic residues" evidence="2">
    <location>
        <begin position="717"/>
        <end position="726"/>
    </location>
</feature>
<feature type="region of interest" description="Disordered" evidence="2">
    <location>
        <begin position="185"/>
        <end position="356"/>
    </location>
</feature>
<feature type="region of interest" description="Disordered" evidence="2">
    <location>
        <begin position="853"/>
        <end position="884"/>
    </location>
</feature>
<feature type="compositionally biased region" description="Polar residues" evidence="2">
    <location>
        <begin position="201"/>
        <end position="210"/>
    </location>
</feature>
<feature type="region of interest" description="Disordered" evidence="2">
    <location>
        <begin position="1261"/>
        <end position="1353"/>
    </location>
</feature>
<evidence type="ECO:0000256" key="2">
    <source>
        <dbReference type="SAM" id="MobiDB-lite"/>
    </source>
</evidence>